<evidence type="ECO:0000259" key="10">
    <source>
        <dbReference type="Pfam" id="PF05193"/>
    </source>
</evidence>
<dbReference type="OrthoDB" id="9811314at2"/>
<dbReference type="InterPro" id="IPR007863">
    <property type="entry name" value="Peptidase_M16_C"/>
</dbReference>
<keyword evidence="12" id="KW-1185">Reference proteome</keyword>
<evidence type="ECO:0000256" key="4">
    <source>
        <dbReference type="ARBA" id="ARBA00022723"/>
    </source>
</evidence>
<evidence type="ECO:0000256" key="1">
    <source>
        <dbReference type="ARBA" id="ARBA00001947"/>
    </source>
</evidence>
<protein>
    <submittedName>
        <fullName evidence="11">Insulinase family protein</fullName>
    </submittedName>
</protein>
<dbReference type="PANTHER" id="PTHR43690">
    <property type="entry name" value="NARDILYSIN"/>
    <property type="match status" value="1"/>
</dbReference>
<dbReference type="InterPro" id="IPR050626">
    <property type="entry name" value="Peptidase_M16"/>
</dbReference>
<dbReference type="InterPro" id="IPR011249">
    <property type="entry name" value="Metalloenz_LuxS/M16"/>
</dbReference>
<sequence>MKKITTLIVLFVTVCTYGQSLDLQKEIPSDSSFVKGVLSNGLTYYIKHTHVVKDAASYYIIQNVGSVLEEDNQSGLAHFLEHMAFNGTKHFPGKGILNTLEEYGAVFGKDINAYTSFDETVYNLNHIPTKDGLVDTCLTILHDWSNELLLTEEEIDAERGVIKEEWRTRDNGNMRAMVKSLPVLFNNTKYADRMPIGSMDVVENFEYSALRSFYHDWYRTDLQAIAIIGDVDVHAIEEKIKQKFSKIPAVENPKERYIIEIPDNDKMQYAFVTDKELKTALVTFGIRRKNAMENETIADLKSSLLNAMIKSMFSTRMEEIRQKPDAPFLGVRLNEGSHSRAAMQFSLDVYPKPNQQYEAFKLAMQELNRVVKFGFTKPEIDRTIVAFKSGYENYISKLDDRPHKKYADLIVKNYLNNKTIADFEKKYDIVKSIFNTLREDDFLKQIKLLYTEKNRYLVVRGVEGNKNLTEDDALAIINSVENDKTLQPYVDAFSGKTLVSDVEIKPGSIQSETYNEELDATTFVLSNGVKVHYKFADKNKNSVKLKAMSYGGKSLIEDNSYLTSANHTIELVNNSGVGNYNTIEMSKILAGNTARLSLNISDISEKVNGSATPKDFEVLMQRVYMQFMHPRFDENALKVFKNNLNHALKAKSENIGSKINDSTLVTLYGFNNPRHRLLSPEYIEDISFEKVKTIYQDRFADVSDFEFFIVGDIKKEDLKPVLENYLASIETKNNKEDWVYKEDNWLNDNIKKDIYLKMENPKATVRIAYKKEVKYTQNNYYLTKALGDILKLRLTASLRESEGGTYGAGVGAKLSKRPKEEAVLYVSFDCNPDKVEKLVEIVHEEMHAIANDNIKEEDLTKTKTNYFKEREQQKNYNSYDMNVLTNYFREGYNMNDPENFDVPVQALSKKHISQFAKKLLDHSKSYEIIAKPIINNKD</sequence>
<gene>
    <name evidence="11" type="ORF">FGF67_03110</name>
</gene>
<keyword evidence="7" id="KW-0482">Metalloprotease</keyword>
<dbReference type="GO" id="GO:0004222">
    <property type="term" value="F:metalloendopeptidase activity"/>
    <property type="evidence" value="ECO:0007669"/>
    <property type="project" value="InterPro"/>
</dbReference>
<dbReference type="EMBL" id="VDCS01000003">
    <property type="protein sequence ID" value="TNJ46001.1"/>
    <property type="molecule type" value="Genomic_DNA"/>
</dbReference>
<dbReference type="InterPro" id="IPR011765">
    <property type="entry name" value="Pept_M16_N"/>
</dbReference>
<feature type="domain" description="Peptidase M16 C-terminal" evidence="10">
    <location>
        <begin position="685"/>
        <end position="865"/>
    </location>
</feature>
<dbReference type="GO" id="GO:0046872">
    <property type="term" value="F:metal ion binding"/>
    <property type="evidence" value="ECO:0007669"/>
    <property type="project" value="UniProtKB-KW"/>
</dbReference>
<dbReference type="Pfam" id="PF00675">
    <property type="entry name" value="Peptidase_M16"/>
    <property type="match status" value="1"/>
</dbReference>
<evidence type="ECO:0000256" key="5">
    <source>
        <dbReference type="ARBA" id="ARBA00022801"/>
    </source>
</evidence>
<proteinExistence type="inferred from homology"/>
<dbReference type="InterPro" id="IPR001431">
    <property type="entry name" value="Pept_M16_Zn_BS"/>
</dbReference>
<feature type="domain" description="Peptidase M16 N-terminal" evidence="9">
    <location>
        <begin position="54"/>
        <end position="168"/>
    </location>
</feature>
<keyword evidence="3" id="KW-0645">Protease</keyword>
<comment type="cofactor">
    <cofactor evidence="1">
        <name>Zn(2+)</name>
        <dbReference type="ChEBI" id="CHEBI:29105"/>
    </cofactor>
</comment>
<dbReference type="RefSeq" id="WP_139695015.1">
    <property type="nucleotide sequence ID" value="NZ_CP074074.1"/>
</dbReference>
<feature type="domain" description="Peptidase M16 C-terminal" evidence="10">
    <location>
        <begin position="205"/>
        <end position="383"/>
    </location>
</feature>
<name>A0A5C4SP65_9FLAO</name>
<evidence type="ECO:0000313" key="11">
    <source>
        <dbReference type="EMBL" id="TNJ46001.1"/>
    </source>
</evidence>
<dbReference type="PANTHER" id="PTHR43690:SF17">
    <property type="entry name" value="PROTEIN YHJJ"/>
    <property type="match status" value="1"/>
</dbReference>
<dbReference type="GO" id="GO:0006508">
    <property type="term" value="P:proteolysis"/>
    <property type="evidence" value="ECO:0007669"/>
    <property type="project" value="UniProtKB-KW"/>
</dbReference>
<keyword evidence="6" id="KW-0862">Zinc</keyword>
<evidence type="ECO:0000259" key="9">
    <source>
        <dbReference type="Pfam" id="PF00675"/>
    </source>
</evidence>
<organism evidence="11 12">
    <name type="scientific">Allotamlana fucoidanivorans</name>
    <dbReference type="NCBI Taxonomy" id="2583814"/>
    <lineage>
        <taxon>Bacteria</taxon>
        <taxon>Pseudomonadati</taxon>
        <taxon>Bacteroidota</taxon>
        <taxon>Flavobacteriia</taxon>
        <taxon>Flavobacteriales</taxon>
        <taxon>Flavobacteriaceae</taxon>
        <taxon>Allotamlana</taxon>
    </lineage>
</organism>
<dbReference type="PROSITE" id="PS00143">
    <property type="entry name" value="INSULINASE"/>
    <property type="match status" value="1"/>
</dbReference>
<keyword evidence="4" id="KW-0479">Metal-binding</keyword>
<comment type="similarity">
    <text evidence="2 8">Belongs to the peptidase M16 family.</text>
</comment>
<dbReference type="Proteomes" id="UP000308713">
    <property type="component" value="Unassembled WGS sequence"/>
</dbReference>
<keyword evidence="5" id="KW-0378">Hydrolase</keyword>
<evidence type="ECO:0000256" key="8">
    <source>
        <dbReference type="RuleBase" id="RU004447"/>
    </source>
</evidence>
<dbReference type="Gene3D" id="3.30.830.10">
    <property type="entry name" value="Metalloenzyme, LuxS/M16 peptidase-like"/>
    <property type="match status" value="4"/>
</dbReference>
<reference evidence="11 12" key="1">
    <citation type="submission" date="2019-05" db="EMBL/GenBank/DDBJ databases">
        <title>Tamlana fucoidanivorans sp. nov., isolated from the surface of algae collected from Fujian province in China.</title>
        <authorList>
            <person name="Li J."/>
        </authorList>
    </citation>
    <scope>NUCLEOTIDE SEQUENCE [LARGE SCALE GENOMIC DNA]</scope>
    <source>
        <strain evidence="11 12">CW2-9</strain>
    </source>
</reference>
<evidence type="ECO:0000256" key="6">
    <source>
        <dbReference type="ARBA" id="ARBA00022833"/>
    </source>
</evidence>
<dbReference type="AlphaFoldDB" id="A0A5C4SP65"/>
<evidence type="ECO:0000313" key="12">
    <source>
        <dbReference type="Proteomes" id="UP000308713"/>
    </source>
</evidence>
<accession>A0A5C4SP65</accession>
<dbReference type="Pfam" id="PF05193">
    <property type="entry name" value="Peptidase_M16_C"/>
    <property type="match status" value="2"/>
</dbReference>
<evidence type="ECO:0000256" key="7">
    <source>
        <dbReference type="ARBA" id="ARBA00023049"/>
    </source>
</evidence>
<evidence type="ECO:0000256" key="2">
    <source>
        <dbReference type="ARBA" id="ARBA00007261"/>
    </source>
</evidence>
<evidence type="ECO:0000256" key="3">
    <source>
        <dbReference type="ARBA" id="ARBA00022670"/>
    </source>
</evidence>
<comment type="caution">
    <text evidence="11">The sequence shown here is derived from an EMBL/GenBank/DDBJ whole genome shotgun (WGS) entry which is preliminary data.</text>
</comment>
<dbReference type="SUPFAM" id="SSF63411">
    <property type="entry name" value="LuxS/MPP-like metallohydrolase"/>
    <property type="match status" value="4"/>
</dbReference>